<dbReference type="EMBL" id="CAJNOE010000391">
    <property type="protein sequence ID" value="CAF1190354.1"/>
    <property type="molecule type" value="Genomic_DNA"/>
</dbReference>
<dbReference type="Proteomes" id="UP000663868">
    <property type="component" value="Unassembled WGS sequence"/>
</dbReference>
<name>A0A819H0M1_9BILA</name>
<evidence type="ECO:0000313" key="1">
    <source>
        <dbReference type="EMBL" id="CAF1135598.1"/>
    </source>
</evidence>
<dbReference type="Proteomes" id="UP000663844">
    <property type="component" value="Unassembled WGS sequence"/>
</dbReference>
<organism evidence="4 5">
    <name type="scientific">Adineta steineri</name>
    <dbReference type="NCBI Taxonomy" id="433720"/>
    <lineage>
        <taxon>Eukaryota</taxon>
        <taxon>Metazoa</taxon>
        <taxon>Spiralia</taxon>
        <taxon>Gnathifera</taxon>
        <taxon>Rotifera</taxon>
        <taxon>Eurotatoria</taxon>
        <taxon>Bdelloidea</taxon>
        <taxon>Adinetida</taxon>
        <taxon>Adinetidae</taxon>
        <taxon>Adineta</taxon>
    </lineage>
</organism>
<dbReference type="Proteomes" id="UP000663860">
    <property type="component" value="Unassembled WGS sequence"/>
</dbReference>
<evidence type="ECO:0000313" key="5">
    <source>
        <dbReference type="Proteomes" id="UP000663868"/>
    </source>
</evidence>
<dbReference type="AlphaFoldDB" id="A0A819H0M1"/>
<proteinExistence type="predicted"/>
<reference evidence="4" key="1">
    <citation type="submission" date="2021-02" db="EMBL/GenBank/DDBJ databases">
        <authorList>
            <person name="Nowell W R."/>
        </authorList>
    </citation>
    <scope>NUCLEOTIDE SEQUENCE</scope>
</reference>
<gene>
    <name evidence="2" type="ORF">IZO911_LOCUS27999</name>
    <name evidence="1" type="ORF">JYZ213_LOCUS23264</name>
    <name evidence="4" type="ORF">KXQ929_LOCUS22523</name>
    <name evidence="3" type="ORF">OXD698_LOCUS20430</name>
</gene>
<evidence type="ECO:0000313" key="3">
    <source>
        <dbReference type="EMBL" id="CAF3837030.1"/>
    </source>
</evidence>
<dbReference type="EMBL" id="CAJOAZ010001619">
    <property type="protein sequence ID" value="CAF3837030.1"/>
    <property type="molecule type" value="Genomic_DNA"/>
</dbReference>
<accession>A0A819H0M1</accession>
<comment type="caution">
    <text evidence="4">The sequence shown here is derived from an EMBL/GenBank/DDBJ whole genome shotgun (WGS) entry which is preliminary data.</text>
</comment>
<sequence length="207" mass="24144">MSIDRSNDCRHYRNEKECMRNCNRTAYGRCPACQRKVCLQHLSEHHRIEIEPHFDILIDRANQIRAKLETMSIDGTKQRAQQFVEAWKNRTIASIERAVADKMIEIDGACAELTVEMSQFKLDSLAKLKSDMLLASPHVHREYVHPDELSRLEQLLTIINSHIDRYSKHELLEYSTTTTTTTSSTTPQQDDNRSSTLCFYHEQLEYN</sequence>
<protein>
    <submittedName>
        <fullName evidence="4">Uncharacterized protein</fullName>
    </submittedName>
</protein>
<dbReference type="Proteomes" id="UP000663845">
    <property type="component" value="Unassembled WGS sequence"/>
</dbReference>
<evidence type="ECO:0000313" key="2">
    <source>
        <dbReference type="EMBL" id="CAF1190354.1"/>
    </source>
</evidence>
<dbReference type="EMBL" id="CAJOBB010001726">
    <property type="protein sequence ID" value="CAF3895521.1"/>
    <property type="molecule type" value="Genomic_DNA"/>
</dbReference>
<evidence type="ECO:0000313" key="4">
    <source>
        <dbReference type="EMBL" id="CAF3895521.1"/>
    </source>
</evidence>
<dbReference type="EMBL" id="CAJNOG010000273">
    <property type="protein sequence ID" value="CAF1135598.1"/>
    <property type="molecule type" value="Genomic_DNA"/>
</dbReference>